<reference evidence="2 3" key="1">
    <citation type="submission" date="2021-07" db="EMBL/GenBank/DDBJ databases">
        <title>The Aristolochia fimbriata genome: insights into angiosperm evolution, floral development and chemical biosynthesis.</title>
        <authorList>
            <person name="Jiao Y."/>
        </authorList>
    </citation>
    <scope>NUCLEOTIDE SEQUENCE [LARGE SCALE GENOMIC DNA]</scope>
    <source>
        <strain evidence="2">IBCAS-2021</strain>
        <tissue evidence="2">Leaf</tissue>
    </source>
</reference>
<dbReference type="Proteomes" id="UP000825729">
    <property type="component" value="Unassembled WGS sequence"/>
</dbReference>
<organism evidence="2 3">
    <name type="scientific">Aristolochia fimbriata</name>
    <name type="common">White veined hardy Dutchman's pipe vine</name>
    <dbReference type="NCBI Taxonomy" id="158543"/>
    <lineage>
        <taxon>Eukaryota</taxon>
        <taxon>Viridiplantae</taxon>
        <taxon>Streptophyta</taxon>
        <taxon>Embryophyta</taxon>
        <taxon>Tracheophyta</taxon>
        <taxon>Spermatophyta</taxon>
        <taxon>Magnoliopsida</taxon>
        <taxon>Magnoliidae</taxon>
        <taxon>Piperales</taxon>
        <taxon>Aristolochiaceae</taxon>
        <taxon>Aristolochia</taxon>
    </lineage>
</organism>
<keyword evidence="3" id="KW-1185">Reference proteome</keyword>
<proteinExistence type="predicted"/>
<gene>
    <name evidence="2" type="ORF">H6P81_021470</name>
</gene>
<dbReference type="EMBL" id="JAINDJ010000053">
    <property type="protein sequence ID" value="KAG9438598.1"/>
    <property type="molecule type" value="Genomic_DNA"/>
</dbReference>
<evidence type="ECO:0000256" key="1">
    <source>
        <dbReference type="SAM" id="MobiDB-lite"/>
    </source>
</evidence>
<comment type="caution">
    <text evidence="2">The sequence shown here is derived from an EMBL/GenBank/DDBJ whole genome shotgun (WGS) entry which is preliminary data.</text>
</comment>
<protein>
    <submittedName>
        <fullName evidence="2">Uncharacterized protein</fullName>
    </submittedName>
</protein>
<feature type="region of interest" description="Disordered" evidence="1">
    <location>
        <begin position="198"/>
        <end position="220"/>
    </location>
</feature>
<accession>A0AAV7DQX8</accession>
<feature type="region of interest" description="Disordered" evidence="1">
    <location>
        <begin position="1"/>
        <end position="29"/>
    </location>
</feature>
<feature type="region of interest" description="Disordered" evidence="1">
    <location>
        <begin position="65"/>
        <end position="88"/>
    </location>
</feature>
<evidence type="ECO:0000313" key="2">
    <source>
        <dbReference type="EMBL" id="KAG9438598.1"/>
    </source>
</evidence>
<dbReference type="AlphaFoldDB" id="A0AAV7DQX8"/>
<name>A0AAV7DQX8_ARIFI</name>
<sequence>MSTPLVRGFKTGRMGSPLADAKSEVPRGHAPAEVAKATLLGHRDDDPLAGSSAWLGRLADPLPVDASKSKGGSVSPSPRYDQGASPPPSAFLPTISSTSLTLFKVLFSSFLRPLTEFTALFGLHSQTTRLADNAAVAHCGPGTTGCHSSRRPIPWDLRPSVQRTLADYTERRKAADSHISGSFPFAATRGILLVFPPDLGSHPKARPPGHGGNRRQGSLQSQGLWTPLRATQGQGGRSHHCQAGALGAKCFSANLARGGQGRPSARPRRLTATARGGAAGHGWGEHAGRGRPGRCTLDLVASGATYAQRLDGSRDSAIHTKHRDFATLFIGARAKISAVPSRLGYRGSRSDAKATRWGARASFALAQIAESGCFGVRPRPPLVADAEPAGRRVANAARLRDSTGAGDCRRRRRWASRCSSLALVQWTSRTLSGGRTANAAADPNTSPTIQSVGATGGVYKGQGRVNAEADDSRLLGIPR</sequence>
<feature type="compositionally biased region" description="Low complexity" evidence="1">
    <location>
        <begin position="69"/>
        <end position="78"/>
    </location>
</feature>
<evidence type="ECO:0000313" key="3">
    <source>
        <dbReference type="Proteomes" id="UP000825729"/>
    </source>
</evidence>